<feature type="transmembrane region" description="Helical" evidence="2">
    <location>
        <begin position="1118"/>
        <end position="1137"/>
    </location>
</feature>
<feature type="region of interest" description="Disordered" evidence="1">
    <location>
        <begin position="1063"/>
        <end position="1110"/>
    </location>
</feature>
<comment type="caution">
    <text evidence="8">The sequence shown here is derived from an EMBL/GenBank/DDBJ whole genome shotgun (WGS) entry which is preliminary data.</text>
</comment>
<feature type="domain" description="CNA-B" evidence="3">
    <location>
        <begin position="773"/>
        <end position="854"/>
    </location>
</feature>
<gene>
    <name evidence="8" type="ORF">NK118_15060</name>
</gene>
<evidence type="ECO:0000259" key="4">
    <source>
        <dbReference type="Pfam" id="PF12892"/>
    </source>
</evidence>
<feature type="domain" description="DUF7601" evidence="7">
    <location>
        <begin position="257"/>
        <end position="364"/>
    </location>
</feature>
<dbReference type="RefSeq" id="WP_262070420.1">
    <property type="nucleotide sequence ID" value="NZ_JAMXOC010000052.1"/>
</dbReference>
<keyword evidence="9" id="KW-1185">Reference proteome</keyword>
<evidence type="ECO:0000256" key="2">
    <source>
        <dbReference type="SAM" id="Phobius"/>
    </source>
</evidence>
<dbReference type="CDD" id="cd00222">
    <property type="entry name" value="CollagenBindB"/>
    <property type="match status" value="2"/>
</dbReference>
<protein>
    <submittedName>
        <fullName evidence="8">DUF5979 domain-containing protein</fullName>
    </submittedName>
</protein>
<feature type="domain" description="DUF7601" evidence="7">
    <location>
        <begin position="561"/>
        <end position="671"/>
    </location>
</feature>
<dbReference type="Gene3D" id="2.60.40.1140">
    <property type="entry name" value="Collagen-binding surface protein Cna, B-type domain"/>
    <property type="match status" value="8"/>
</dbReference>
<feature type="domain" description="DUF7601" evidence="7">
    <location>
        <begin position="492"/>
        <end position="555"/>
    </location>
</feature>
<feature type="domain" description="DUF5979" evidence="6">
    <location>
        <begin position="680"/>
        <end position="765"/>
    </location>
</feature>
<evidence type="ECO:0000259" key="7">
    <source>
        <dbReference type="Pfam" id="PF24547"/>
    </source>
</evidence>
<evidence type="ECO:0000313" key="9">
    <source>
        <dbReference type="Proteomes" id="UP001523565"/>
    </source>
</evidence>
<evidence type="ECO:0000259" key="3">
    <source>
        <dbReference type="Pfam" id="PF05738"/>
    </source>
</evidence>
<dbReference type="EMBL" id="JAMZFV010000052">
    <property type="protein sequence ID" value="MCP1111563.1"/>
    <property type="molecule type" value="Genomic_DNA"/>
</dbReference>
<feature type="domain" description="DUF7601" evidence="7">
    <location>
        <begin position="144"/>
        <end position="250"/>
    </location>
</feature>
<evidence type="ECO:0000259" key="6">
    <source>
        <dbReference type="Pfam" id="PF19407"/>
    </source>
</evidence>
<dbReference type="Pfam" id="PF05738">
    <property type="entry name" value="Cna_B"/>
    <property type="match status" value="2"/>
</dbReference>
<dbReference type="InterPro" id="IPR038174">
    <property type="entry name" value="Strep_pil_link_sf"/>
</dbReference>
<dbReference type="SUPFAM" id="SSF49478">
    <property type="entry name" value="Cna protein B-type domain"/>
    <property type="match status" value="2"/>
</dbReference>
<dbReference type="Pfam" id="PF19407">
    <property type="entry name" value="DUF5979"/>
    <property type="match status" value="1"/>
</dbReference>
<feature type="compositionally biased region" description="Low complexity" evidence="1">
    <location>
        <begin position="1085"/>
        <end position="1096"/>
    </location>
</feature>
<feature type="domain" description="Streptococcal pilin isopeptide linkage" evidence="4">
    <location>
        <begin position="866"/>
        <end position="985"/>
    </location>
</feature>
<keyword evidence="2" id="KW-0472">Membrane</keyword>
<reference evidence="8 9" key="1">
    <citation type="journal article" date="2022" name="Genome Biol. Evol.">
        <title>Host diet, physiology and behaviors set the stage for Lachnospiraceae cladogenesis.</title>
        <authorList>
            <person name="Vera-Ponce De Leon A."/>
            <person name="Schneider M."/>
            <person name="Jahnes B.C."/>
            <person name="Sadowski V."/>
            <person name="Camuy-Velez L.A."/>
            <person name="Duan J."/>
            <person name="Sabree Z.L."/>
        </authorList>
    </citation>
    <scope>NUCLEOTIDE SEQUENCE [LARGE SCALE GENOMIC DNA]</scope>
    <source>
        <strain evidence="8 9">PAL227</strain>
    </source>
</reference>
<accession>A0ABT1ELI9</accession>
<dbReference type="InterPro" id="IPR008454">
    <property type="entry name" value="Collagen-bd_Cna-like_B-typ_dom"/>
</dbReference>
<keyword evidence="2" id="KW-0812">Transmembrane</keyword>
<sequence length="1147" mass="126055">CVVSAITSGTLTWLAVSGASNEFFGTKSDYQVVLEKKEKDIEGEETENTVAGAEFFLYKVLEKEPETTRQIGGRYVTDAEGRIKVEGLLAGSYFFRETNPSYGYDYDLEGEDRITRYDFEVNTETADSTGMVKVEVFNRKTVSTLALSKLVENKDGTAVTEEQMNQEFTFAVTFGDGKSYPYTLSEGDTPKELVDGKLKLKHGETATFTGVPIGISYTVTEEAVEGYEIVVTDNHGNIKAEGSHAVFKNRAGDDKTGSLIVSKEVTGSGDLDQDFTFTVYLGEDQEIDYHYDVYDSAGKVSESSMKSGQTMTLKHGQWAVFVNLPVGSSYRVSEGAIGGYTQQLLNQYGQIISGGNQANFVNHKVEESFGKLIVTKSVKSETGAPADKDKVFHFNIRVGDETYACDLKDGERYEIDNIPVGTPYEVVEDDYYGEGYVTKVVGTNGTILEGEVIAAFTNTLTEPIVEKTGNLILRKIVPGDGDSKEFTFYVKVGNNAPEKVVLKSGEEYKVKDISVGTHYQIVEDDYYSEGYITSSTGASGTITEGDSLAEYTNAKKAAEKGSLEISKEVLKEVNKEVEFIFTVTFSDGNNYPYTFDDGKLETSPKEEEPQQLVNGKLNLKHGEKATFKDLPAGVTYTVTEDTKGGYLQGIRVSEGTIIKDVVVKVPFRNEKEADPEETKLVIKKIVDGEGADPDKSFEFILHIDDEKKEFSLKAGESKEFILPIGALYYVEEKNYFTEDYQLTSLTNGFGISKGHAIEVVATNTFVGTVTKDVTGSKTWVAPEGIAIPDTITVYLVKDGQVIAETTTNKANEWKYEFKDVPKYDSEKNEIIYSVKEKQVDSFVSSSDGTNLTNTYVKPVTQALPEVEKKIEVKGDGDVKDATFTFILEGLDGAPMPKDAEEAKVQLTGEGKVSFPEITYTLPGTYTYSIYEEVGETEGYTYDARVYTYTVTVEKSGSGEESILTASGKLTMGEILFNTATFTNIYVPQEEDSTSFTVNKVWAGTINKDQPDHVMVQLYRSGEKEGEPVRLDADNNWTHTFTGLEKDAVWTVDEVSVPTDYTKTTAANGQHGMTITNTYTPDGETPSKPSTPSNPGTSSGGSSYGGGLTAPKTNDPTAMTLWFVILILSLGGLRMVVFREPKKTNKRK</sequence>
<dbReference type="Pfam" id="PF24547">
    <property type="entry name" value="DUF7601"/>
    <property type="match status" value="5"/>
</dbReference>
<keyword evidence="2" id="KW-1133">Transmembrane helix</keyword>
<feature type="non-terminal residue" evidence="8">
    <location>
        <position position="1"/>
    </location>
</feature>
<feature type="compositionally biased region" description="Polar residues" evidence="1">
    <location>
        <begin position="1063"/>
        <end position="1079"/>
    </location>
</feature>
<proteinExistence type="predicted"/>
<dbReference type="InterPro" id="IPR046022">
    <property type="entry name" value="DUF5979"/>
</dbReference>
<organism evidence="8 9">
    <name type="scientific">Ohessyouella blattaphilus</name>
    <dbReference type="NCBI Taxonomy" id="2949333"/>
    <lineage>
        <taxon>Bacteria</taxon>
        <taxon>Bacillati</taxon>
        <taxon>Bacillota</taxon>
        <taxon>Clostridia</taxon>
        <taxon>Lachnospirales</taxon>
        <taxon>Lachnospiraceae</taxon>
        <taxon>Ohessyouella</taxon>
    </lineage>
</organism>
<name>A0ABT1ELI9_9FIRM</name>
<evidence type="ECO:0000313" key="8">
    <source>
        <dbReference type="EMBL" id="MCP1111563.1"/>
    </source>
</evidence>
<feature type="domain" description="CNA-B" evidence="3">
    <location>
        <begin position="996"/>
        <end position="1077"/>
    </location>
</feature>
<dbReference type="NCBIfam" id="TIGR03786">
    <property type="entry name" value="strep_pil_rpt"/>
    <property type="match status" value="1"/>
</dbReference>
<feature type="compositionally biased region" description="Gly residues" evidence="1">
    <location>
        <begin position="1097"/>
        <end position="1107"/>
    </location>
</feature>
<feature type="domain" description="DUF7601" evidence="7">
    <location>
        <begin position="401"/>
        <end position="459"/>
    </location>
</feature>
<dbReference type="InterPro" id="IPR013783">
    <property type="entry name" value="Ig-like_fold"/>
</dbReference>
<dbReference type="Pfam" id="PF17802">
    <property type="entry name" value="SpaA"/>
    <property type="match status" value="1"/>
</dbReference>
<evidence type="ECO:0000256" key="1">
    <source>
        <dbReference type="SAM" id="MobiDB-lite"/>
    </source>
</evidence>
<dbReference type="Gene3D" id="2.60.40.10">
    <property type="entry name" value="Immunoglobulins"/>
    <property type="match status" value="1"/>
</dbReference>
<feature type="domain" description="SpaA-like prealbumin fold" evidence="5">
    <location>
        <begin position="44"/>
        <end position="107"/>
    </location>
</feature>
<dbReference type="InterPro" id="IPR041033">
    <property type="entry name" value="SpaA_PFL_dom_1"/>
</dbReference>
<dbReference type="Gene3D" id="2.60.40.3050">
    <property type="match status" value="1"/>
</dbReference>
<dbReference type="Pfam" id="PF12892">
    <property type="entry name" value="FctA"/>
    <property type="match status" value="1"/>
</dbReference>
<dbReference type="Proteomes" id="UP001523565">
    <property type="component" value="Unassembled WGS sequence"/>
</dbReference>
<evidence type="ECO:0000259" key="5">
    <source>
        <dbReference type="Pfam" id="PF17802"/>
    </source>
</evidence>
<dbReference type="InterPro" id="IPR055382">
    <property type="entry name" value="DUF7601"/>
</dbReference>
<dbReference type="InterPro" id="IPR022464">
    <property type="entry name" value="Strep_pil_isopept_link"/>
</dbReference>